<dbReference type="RefSeq" id="WP_153430689.1">
    <property type="nucleotide sequence ID" value="NZ_WIPH01000012.1"/>
</dbReference>
<protein>
    <submittedName>
        <fullName evidence="2">Baseplate assembly protein</fullName>
    </submittedName>
</protein>
<dbReference type="Proteomes" id="UP000432209">
    <property type="component" value="Unassembled WGS sequence"/>
</dbReference>
<sequence>MSDARFDAAALQGRTAHTMFGIVSAVDPVNHAVKVRIQPENVETGWIPDAGGVHAGDLRIACPSSPGTHVVLQPVEGDGEHLVVTGCVFDTVVMAPVSPLTGAVAQPGELLVKGGCGRPPLSSSGASGATSSEAGWLHVGSGGVAAGAGNSRIVLKDGGISFSVGGTSMTLTSAGLTVSGGDVRTDQHSLNGHVHLLGSQKTEGPLG</sequence>
<organism evidence="2 3">
    <name type="scientific">Gluconobacter aidae</name>
    <dbReference type="NCBI Taxonomy" id="2662454"/>
    <lineage>
        <taxon>Bacteria</taxon>
        <taxon>Pseudomonadati</taxon>
        <taxon>Pseudomonadota</taxon>
        <taxon>Alphaproteobacteria</taxon>
        <taxon>Acetobacterales</taxon>
        <taxon>Acetobacteraceae</taxon>
        <taxon>Gluconobacter</taxon>
    </lineage>
</organism>
<reference evidence="2 3" key="1">
    <citation type="submission" date="2019-10" db="EMBL/GenBank/DDBJ databases">
        <title>Gluconobacter aidae sp. nov., a novel species of acetic acid bacteria isolated in Thailand.</title>
        <authorList>
            <person name="Yukphan P."/>
            <person name="Charoenyingcharoen P."/>
            <person name="Malimas S."/>
            <person name="Muramatsu Y."/>
            <person name="Nakagawa Y."/>
            <person name="Tanasupawat S."/>
            <person name="Yamada Y."/>
        </authorList>
    </citation>
    <scope>NUCLEOTIDE SEQUENCE [LARGE SCALE GENOMIC DNA]</scope>
    <source>
        <strain evidence="2 3">AC10</strain>
    </source>
</reference>
<keyword evidence="3" id="KW-1185">Reference proteome</keyword>
<evidence type="ECO:0000313" key="2">
    <source>
        <dbReference type="EMBL" id="MQR98993.1"/>
    </source>
</evidence>
<proteinExistence type="predicted"/>
<gene>
    <name evidence="2" type="ORF">GFJ39_07185</name>
</gene>
<dbReference type="AlphaFoldDB" id="A0A7X1SQD7"/>
<dbReference type="Gene3D" id="2.40.50.230">
    <property type="entry name" value="Gp5 N-terminal domain"/>
    <property type="match status" value="1"/>
</dbReference>
<evidence type="ECO:0000313" key="3">
    <source>
        <dbReference type="Proteomes" id="UP000432209"/>
    </source>
</evidence>
<name>A0A7X1SQD7_9PROT</name>
<accession>A0A7X1SQD7</accession>
<comment type="caution">
    <text evidence="2">The sequence shown here is derived from an EMBL/GenBank/DDBJ whole genome shotgun (WGS) entry which is preliminary data.</text>
</comment>
<dbReference type="InterPro" id="IPR037026">
    <property type="entry name" value="Vgr_OB-fold_dom_sf"/>
</dbReference>
<evidence type="ECO:0000256" key="1">
    <source>
        <dbReference type="SAM" id="MobiDB-lite"/>
    </source>
</evidence>
<feature type="region of interest" description="Disordered" evidence="1">
    <location>
        <begin position="187"/>
        <end position="207"/>
    </location>
</feature>
<dbReference type="EMBL" id="WIPH01000012">
    <property type="protein sequence ID" value="MQR98993.1"/>
    <property type="molecule type" value="Genomic_DNA"/>
</dbReference>